<keyword evidence="3" id="KW-1185">Reference proteome</keyword>
<dbReference type="STRING" id="2070753.A0A3A3A6G2"/>
<protein>
    <submittedName>
        <fullName evidence="2">Conserved oligomeric complex COG6</fullName>
    </submittedName>
</protein>
<dbReference type="InterPro" id="IPR048369">
    <property type="entry name" value="COG6_C"/>
</dbReference>
<dbReference type="EMBL" id="MVGC01000006">
    <property type="protein sequence ID" value="RJE27284.1"/>
    <property type="molecule type" value="Genomic_DNA"/>
</dbReference>
<proteinExistence type="predicted"/>
<accession>A0A3A3A6G2</accession>
<name>A0A3A3A6G2_9EURO</name>
<evidence type="ECO:0000313" key="2">
    <source>
        <dbReference type="EMBL" id="RJE27284.1"/>
    </source>
</evidence>
<gene>
    <name evidence="2" type="ORF">PHISCL_00415</name>
</gene>
<dbReference type="AlphaFoldDB" id="A0A3A3A6G2"/>
<comment type="caution">
    <text evidence="2">The sequence shown here is derived from an EMBL/GenBank/DDBJ whole genome shotgun (WGS) entry which is preliminary data.</text>
</comment>
<feature type="domain" description="Conserved Oligomeric Golgi complex subunit 6 C-terminal" evidence="1">
    <location>
        <begin position="1"/>
        <end position="89"/>
    </location>
</feature>
<reference evidence="3" key="1">
    <citation type="submission" date="2017-02" db="EMBL/GenBank/DDBJ databases">
        <authorList>
            <person name="Tafer H."/>
            <person name="Lopandic K."/>
        </authorList>
    </citation>
    <scope>NUCLEOTIDE SEQUENCE [LARGE SCALE GENOMIC DNA]</scope>
    <source>
        <strain evidence="3">CBS 366.77</strain>
    </source>
</reference>
<evidence type="ECO:0000313" key="3">
    <source>
        <dbReference type="Proteomes" id="UP000266188"/>
    </source>
</evidence>
<dbReference type="Pfam" id="PF20653">
    <property type="entry name" value="COG6_C"/>
    <property type="match status" value="1"/>
</dbReference>
<sequence>MDATENLKRVQSTTFIKSITEEAVEAFCRDFEFVEGMIIGADEARGKVNIDEKESEAGAESEKGVEDEKADWSLRALFPRTTGEIRVLLS</sequence>
<evidence type="ECO:0000259" key="1">
    <source>
        <dbReference type="Pfam" id="PF20653"/>
    </source>
</evidence>
<organism evidence="2 3">
    <name type="scientific">Aspergillus sclerotialis</name>
    <dbReference type="NCBI Taxonomy" id="2070753"/>
    <lineage>
        <taxon>Eukaryota</taxon>
        <taxon>Fungi</taxon>
        <taxon>Dikarya</taxon>
        <taxon>Ascomycota</taxon>
        <taxon>Pezizomycotina</taxon>
        <taxon>Eurotiomycetes</taxon>
        <taxon>Eurotiomycetidae</taxon>
        <taxon>Eurotiales</taxon>
        <taxon>Aspergillaceae</taxon>
        <taxon>Aspergillus</taxon>
        <taxon>Aspergillus subgen. Polypaecilum</taxon>
    </lineage>
</organism>
<dbReference type="Proteomes" id="UP000266188">
    <property type="component" value="Unassembled WGS sequence"/>
</dbReference>